<feature type="signal peptide" evidence="1">
    <location>
        <begin position="1"/>
        <end position="24"/>
    </location>
</feature>
<name>A0ABW5DQB9_9PROT</name>
<feature type="chain" id="PRO_5046361997" evidence="1">
    <location>
        <begin position="25"/>
        <end position="225"/>
    </location>
</feature>
<keyword evidence="1" id="KW-0732">Signal</keyword>
<dbReference type="CDD" id="cd11524">
    <property type="entry name" value="SYLF"/>
    <property type="match status" value="1"/>
</dbReference>
<dbReference type="Pfam" id="PF04366">
    <property type="entry name" value="Ysc84"/>
    <property type="match status" value="1"/>
</dbReference>
<evidence type="ECO:0000259" key="2">
    <source>
        <dbReference type="Pfam" id="PF04366"/>
    </source>
</evidence>
<proteinExistence type="predicted"/>
<keyword evidence="4" id="KW-1185">Reference proteome</keyword>
<dbReference type="InterPro" id="IPR007461">
    <property type="entry name" value="Ysc84_actin-binding"/>
</dbReference>
<feature type="domain" description="Ysc84 actin-binding" evidence="2">
    <location>
        <begin position="102"/>
        <end position="223"/>
    </location>
</feature>
<accession>A0ABW5DQB9</accession>
<evidence type="ECO:0000256" key="1">
    <source>
        <dbReference type="SAM" id="SignalP"/>
    </source>
</evidence>
<dbReference type="InterPro" id="IPR051702">
    <property type="entry name" value="SH3_domain_YSC84-like"/>
</dbReference>
<dbReference type="RefSeq" id="WP_379876329.1">
    <property type="nucleotide sequence ID" value="NZ_JBHUIP010000010.1"/>
</dbReference>
<protein>
    <submittedName>
        <fullName evidence="3">Lipid-binding SYLF domain-containing protein</fullName>
    </submittedName>
</protein>
<dbReference type="EMBL" id="JBHUIP010000010">
    <property type="protein sequence ID" value="MFD2263332.1"/>
    <property type="molecule type" value="Genomic_DNA"/>
</dbReference>
<organism evidence="3 4">
    <name type="scientific">Lacibacterium aquatile</name>
    <dbReference type="NCBI Taxonomy" id="1168082"/>
    <lineage>
        <taxon>Bacteria</taxon>
        <taxon>Pseudomonadati</taxon>
        <taxon>Pseudomonadota</taxon>
        <taxon>Alphaproteobacteria</taxon>
        <taxon>Rhodospirillales</taxon>
        <taxon>Rhodospirillaceae</taxon>
    </lineage>
</organism>
<sequence>MFRLTTWIAALLLGAMALTRPALANDQQELVDRAKITVDSLRNDDNLKSPINSLLARAKGVLVFPNLFKAGFILGGEGGSGVLLLKGNDGSWSSPAFFGMGSGSIGLQIGAQSSEVMFIIMTDGGLRKILNNSMKLGVDAGVAVGPVGAGVEASTTVNLRQDIYAYSKASGLYGGGAFEGSVLTPREEWNRAYYGGNPTTRSITVDRQFDNASANALKAALASAQ</sequence>
<evidence type="ECO:0000313" key="4">
    <source>
        <dbReference type="Proteomes" id="UP001597295"/>
    </source>
</evidence>
<comment type="caution">
    <text evidence="3">The sequence shown here is derived from an EMBL/GenBank/DDBJ whole genome shotgun (WGS) entry which is preliminary data.</text>
</comment>
<reference evidence="4" key="1">
    <citation type="journal article" date="2019" name="Int. J. Syst. Evol. Microbiol.">
        <title>The Global Catalogue of Microorganisms (GCM) 10K type strain sequencing project: providing services to taxonomists for standard genome sequencing and annotation.</title>
        <authorList>
            <consortium name="The Broad Institute Genomics Platform"/>
            <consortium name="The Broad Institute Genome Sequencing Center for Infectious Disease"/>
            <person name="Wu L."/>
            <person name="Ma J."/>
        </authorList>
    </citation>
    <scope>NUCLEOTIDE SEQUENCE [LARGE SCALE GENOMIC DNA]</scope>
    <source>
        <strain evidence="4">CGMCC 1.19062</strain>
    </source>
</reference>
<dbReference type="PANTHER" id="PTHR15629">
    <property type="entry name" value="SH3YL1 PROTEIN"/>
    <property type="match status" value="1"/>
</dbReference>
<dbReference type="PANTHER" id="PTHR15629:SF2">
    <property type="entry name" value="SH3 DOMAIN-CONTAINING YSC84-LIKE PROTEIN 1"/>
    <property type="match status" value="1"/>
</dbReference>
<dbReference type="Proteomes" id="UP001597295">
    <property type="component" value="Unassembled WGS sequence"/>
</dbReference>
<evidence type="ECO:0000313" key="3">
    <source>
        <dbReference type="EMBL" id="MFD2263332.1"/>
    </source>
</evidence>
<gene>
    <name evidence="3" type="ORF">ACFSM5_10575</name>
</gene>